<evidence type="ECO:0000313" key="10">
    <source>
        <dbReference type="Proteomes" id="UP000006310"/>
    </source>
</evidence>
<evidence type="ECO:0000256" key="6">
    <source>
        <dbReference type="SAM" id="MobiDB-lite"/>
    </source>
</evidence>
<dbReference type="RefSeq" id="XP_022464574.1">
    <property type="nucleotide sequence ID" value="XM_022608038.1"/>
</dbReference>
<organism evidence="9 10">
    <name type="scientific">Huiozyma naganishii (strain ATCC MYA-139 / BCRC 22969 / CBS 8797 / KCTC 17520 / NBRC 10181 / NCYC 3082 / Yp74L-3)</name>
    <name type="common">Yeast</name>
    <name type="synonym">Kazachstania naganishii</name>
    <dbReference type="NCBI Taxonomy" id="1071383"/>
    <lineage>
        <taxon>Eukaryota</taxon>
        <taxon>Fungi</taxon>
        <taxon>Dikarya</taxon>
        <taxon>Ascomycota</taxon>
        <taxon>Saccharomycotina</taxon>
        <taxon>Saccharomycetes</taxon>
        <taxon>Saccharomycetales</taxon>
        <taxon>Saccharomycetaceae</taxon>
        <taxon>Huiozyma</taxon>
    </lineage>
</organism>
<dbReference type="HOGENOM" id="CLU_888681_0_0_1"/>
<proteinExistence type="predicted"/>
<keyword evidence="7" id="KW-0812">Transmembrane</keyword>
<keyword evidence="7" id="KW-1133">Transmembrane helix</keyword>
<evidence type="ECO:0000259" key="8">
    <source>
        <dbReference type="Pfam" id="PF25098"/>
    </source>
</evidence>
<evidence type="ECO:0000256" key="1">
    <source>
        <dbReference type="ARBA" id="ARBA00004275"/>
    </source>
</evidence>
<dbReference type="Gene3D" id="6.10.280.230">
    <property type="match status" value="1"/>
</dbReference>
<keyword evidence="7" id="KW-0472">Membrane</keyword>
<dbReference type="Proteomes" id="UP000006310">
    <property type="component" value="Chromosome 5"/>
</dbReference>
<evidence type="ECO:0000256" key="3">
    <source>
        <dbReference type="ARBA" id="ARBA00022490"/>
    </source>
</evidence>
<keyword evidence="10" id="KW-1185">Reference proteome</keyword>
<feature type="domain" description="PEX18/PEX21 C-terminal" evidence="8">
    <location>
        <begin position="244"/>
        <end position="291"/>
    </location>
</feature>
<evidence type="ECO:0000256" key="4">
    <source>
        <dbReference type="ARBA" id="ARBA00022843"/>
    </source>
</evidence>
<dbReference type="GeneID" id="34526028"/>
<keyword evidence="3" id="KW-0963">Cytoplasm</keyword>
<dbReference type="AlphaFoldDB" id="J7RLD2"/>
<name>J7RLD2_HUIN7</name>
<evidence type="ECO:0000313" key="9">
    <source>
        <dbReference type="EMBL" id="CCK70328.1"/>
    </source>
</evidence>
<accession>J7RLD2</accession>
<evidence type="ECO:0000256" key="5">
    <source>
        <dbReference type="ARBA" id="ARBA00023140"/>
    </source>
</evidence>
<reference evidence="9 10" key="1">
    <citation type="journal article" date="2011" name="Proc. Natl. Acad. Sci. U.S.A.">
        <title>Evolutionary erosion of yeast sex chromosomes by mating-type switching accidents.</title>
        <authorList>
            <person name="Gordon J.L."/>
            <person name="Armisen D."/>
            <person name="Proux-Wera E."/>
            <person name="Oheigeartaigh S.S."/>
            <person name="Byrne K.P."/>
            <person name="Wolfe K.H."/>
        </authorList>
    </citation>
    <scope>NUCLEOTIDE SEQUENCE [LARGE SCALE GENOMIC DNA]</scope>
    <source>
        <strain evidence="10">ATCC MYA-139 / BCRC 22969 / CBS 8797 / CCRC 22969 / KCTC 17520 / NBRC 10181 / NCYC 3082</strain>
    </source>
</reference>
<feature type="region of interest" description="Disordered" evidence="6">
    <location>
        <begin position="90"/>
        <end position="110"/>
    </location>
</feature>
<protein>
    <recommendedName>
        <fullName evidence="8">PEX18/PEX21 C-terminal domain-containing protein</fullName>
    </recommendedName>
</protein>
<dbReference type="KEGG" id="kng:KNAG_0E00600"/>
<keyword evidence="4" id="KW-0832">Ubl conjugation</keyword>
<gene>
    <name evidence="9" type="primary">KNAG0E00600</name>
    <name evidence="9" type="ordered locus">KNAG_0E00600</name>
</gene>
<feature type="transmembrane region" description="Helical" evidence="7">
    <location>
        <begin position="9"/>
        <end position="29"/>
    </location>
</feature>
<feature type="compositionally biased region" description="Basic and acidic residues" evidence="6">
    <location>
        <begin position="90"/>
        <end position="99"/>
    </location>
</feature>
<keyword evidence="5" id="KW-0576">Peroxisome</keyword>
<sequence length="313" mass="35294">MVYRCSYKLLLYVFITLAQHLIAPHSVFWTMPNKKGEYLVVGYEAQHLWNRCSATPGTRIPTNRDSTMDCSVNPLKELSTVDTILKSAADGRPRGRDQMGRLGPNNTNREHQFLTRGFGRVDHLEGPPAPIKDTPQLYPGAEVTRSEGWVDQFAQLNVNDGNKVERAWHPRGQPPLSQYNFGNVDIGFEERTYPMYAPTHSYAMHSMEPVTTCNTLDSEELDKEFEALEQQLRGSSGTPGIMREETVEFRDTARQIVSFSEESAHPTLASSKFIQLMRKVEQGSVDIEPDKKQLISKDDGSAIGPDFIEVDEV</sequence>
<dbReference type="InterPro" id="IPR056940">
    <property type="entry name" value="PEX18_PEX21_C"/>
</dbReference>
<reference evidence="10" key="2">
    <citation type="submission" date="2012-08" db="EMBL/GenBank/DDBJ databases">
        <title>Genome sequence of Kazachstania naganishii.</title>
        <authorList>
            <person name="Gordon J.L."/>
            <person name="Armisen D."/>
            <person name="Proux-Wera E."/>
            <person name="OhEigeartaigh S.S."/>
            <person name="Byrne K.P."/>
            <person name="Wolfe K.H."/>
        </authorList>
    </citation>
    <scope>NUCLEOTIDE SEQUENCE [LARGE SCALE GENOMIC DNA]</scope>
    <source>
        <strain evidence="10">ATCC MYA-139 / BCRC 22969 / CBS 8797 / CCRC 22969 / KCTC 17520 / NBRC 10181 / NCYC 3082</strain>
    </source>
</reference>
<evidence type="ECO:0000256" key="2">
    <source>
        <dbReference type="ARBA" id="ARBA00004496"/>
    </source>
</evidence>
<dbReference type="GO" id="GO:0005777">
    <property type="term" value="C:peroxisome"/>
    <property type="evidence" value="ECO:0007669"/>
    <property type="project" value="UniProtKB-SubCell"/>
</dbReference>
<dbReference type="Pfam" id="PF25098">
    <property type="entry name" value="PEX18_PEX21_C"/>
    <property type="match status" value="1"/>
</dbReference>
<evidence type="ECO:0000256" key="7">
    <source>
        <dbReference type="SAM" id="Phobius"/>
    </source>
</evidence>
<comment type="subcellular location">
    <subcellularLocation>
        <location evidence="2">Cytoplasm</location>
    </subcellularLocation>
    <subcellularLocation>
        <location evidence="1">Peroxisome</location>
    </subcellularLocation>
</comment>
<dbReference type="EMBL" id="HE978318">
    <property type="protein sequence ID" value="CCK70328.1"/>
    <property type="molecule type" value="Genomic_DNA"/>
</dbReference>